<dbReference type="AlphaFoldDB" id="A0A0A9F8R8"/>
<accession>A0A0A9F8R8</accession>
<dbReference type="EMBL" id="GBRH01188441">
    <property type="protein sequence ID" value="JAE09455.1"/>
    <property type="molecule type" value="Transcribed_RNA"/>
</dbReference>
<reference evidence="2" key="2">
    <citation type="journal article" date="2015" name="Data Brief">
        <title>Shoot transcriptome of the giant reed, Arundo donax.</title>
        <authorList>
            <person name="Barrero R.A."/>
            <person name="Guerrero F.D."/>
            <person name="Moolhuijzen P."/>
            <person name="Goolsby J.A."/>
            <person name="Tidwell J."/>
            <person name="Bellgard S.E."/>
            <person name="Bellgard M.I."/>
        </authorList>
    </citation>
    <scope>NUCLEOTIDE SEQUENCE</scope>
    <source>
        <tissue evidence="2">Shoot tissue taken approximately 20 cm above the soil surface</tissue>
    </source>
</reference>
<sequence>MYGSQETYRFLSTTATDPGGTARRAVPATTSMSSSVRNPVT</sequence>
<evidence type="ECO:0000256" key="1">
    <source>
        <dbReference type="SAM" id="MobiDB-lite"/>
    </source>
</evidence>
<feature type="compositionally biased region" description="Polar residues" evidence="1">
    <location>
        <begin position="28"/>
        <end position="41"/>
    </location>
</feature>
<protein>
    <submittedName>
        <fullName evidence="2">Uncharacterized protein</fullName>
    </submittedName>
</protein>
<name>A0A0A9F8R8_ARUDO</name>
<proteinExistence type="predicted"/>
<reference evidence="2" key="1">
    <citation type="submission" date="2014-09" db="EMBL/GenBank/DDBJ databases">
        <authorList>
            <person name="Magalhaes I.L.F."/>
            <person name="Oliveira U."/>
            <person name="Santos F.R."/>
            <person name="Vidigal T.H.D.A."/>
            <person name="Brescovit A.D."/>
            <person name="Santos A.J."/>
        </authorList>
    </citation>
    <scope>NUCLEOTIDE SEQUENCE</scope>
    <source>
        <tissue evidence="2">Shoot tissue taken approximately 20 cm above the soil surface</tissue>
    </source>
</reference>
<evidence type="ECO:0000313" key="2">
    <source>
        <dbReference type="EMBL" id="JAE09455.1"/>
    </source>
</evidence>
<feature type="region of interest" description="Disordered" evidence="1">
    <location>
        <begin position="13"/>
        <end position="41"/>
    </location>
</feature>
<organism evidence="2">
    <name type="scientific">Arundo donax</name>
    <name type="common">Giant reed</name>
    <name type="synonym">Donax arundinaceus</name>
    <dbReference type="NCBI Taxonomy" id="35708"/>
    <lineage>
        <taxon>Eukaryota</taxon>
        <taxon>Viridiplantae</taxon>
        <taxon>Streptophyta</taxon>
        <taxon>Embryophyta</taxon>
        <taxon>Tracheophyta</taxon>
        <taxon>Spermatophyta</taxon>
        <taxon>Magnoliopsida</taxon>
        <taxon>Liliopsida</taxon>
        <taxon>Poales</taxon>
        <taxon>Poaceae</taxon>
        <taxon>PACMAD clade</taxon>
        <taxon>Arundinoideae</taxon>
        <taxon>Arundineae</taxon>
        <taxon>Arundo</taxon>
    </lineage>
</organism>